<keyword evidence="1" id="KW-0472">Membrane</keyword>
<dbReference type="Proteomes" id="UP000024635">
    <property type="component" value="Unassembled WGS sequence"/>
</dbReference>
<reference evidence="3" key="1">
    <citation type="journal article" date="2015" name="Nat. Genet.">
        <title>The genome and transcriptome of the zoonotic hookworm Ancylostoma ceylanicum identify infection-specific gene families.</title>
        <authorList>
            <person name="Schwarz E.M."/>
            <person name="Hu Y."/>
            <person name="Antoshechkin I."/>
            <person name="Miller M.M."/>
            <person name="Sternberg P.W."/>
            <person name="Aroian R.V."/>
        </authorList>
    </citation>
    <scope>NUCLEOTIDE SEQUENCE</scope>
    <source>
        <strain evidence="3">HY135</strain>
    </source>
</reference>
<proteinExistence type="predicted"/>
<comment type="caution">
    <text evidence="2">The sequence shown here is derived from an EMBL/GenBank/DDBJ whole genome shotgun (WGS) entry which is preliminary data.</text>
</comment>
<keyword evidence="3" id="KW-1185">Reference proteome</keyword>
<dbReference type="AlphaFoldDB" id="A0A016U455"/>
<protein>
    <submittedName>
        <fullName evidence="2">Uncharacterized protein</fullName>
    </submittedName>
</protein>
<organism evidence="2 3">
    <name type="scientific">Ancylostoma ceylanicum</name>
    <dbReference type="NCBI Taxonomy" id="53326"/>
    <lineage>
        <taxon>Eukaryota</taxon>
        <taxon>Metazoa</taxon>
        <taxon>Ecdysozoa</taxon>
        <taxon>Nematoda</taxon>
        <taxon>Chromadorea</taxon>
        <taxon>Rhabditida</taxon>
        <taxon>Rhabditina</taxon>
        <taxon>Rhabditomorpha</taxon>
        <taxon>Strongyloidea</taxon>
        <taxon>Ancylostomatidae</taxon>
        <taxon>Ancylostomatinae</taxon>
        <taxon>Ancylostoma</taxon>
    </lineage>
</organism>
<evidence type="ECO:0000256" key="1">
    <source>
        <dbReference type="SAM" id="Phobius"/>
    </source>
</evidence>
<evidence type="ECO:0000313" key="2">
    <source>
        <dbReference type="EMBL" id="EYC09766.1"/>
    </source>
</evidence>
<feature type="transmembrane region" description="Helical" evidence="1">
    <location>
        <begin position="51"/>
        <end position="73"/>
    </location>
</feature>
<keyword evidence="1" id="KW-1133">Transmembrane helix</keyword>
<dbReference type="EMBL" id="JARK01001395">
    <property type="protein sequence ID" value="EYC09766.1"/>
    <property type="molecule type" value="Genomic_DNA"/>
</dbReference>
<keyword evidence="1" id="KW-0812">Transmembrane</keyword>
<sequence length="91" mass="10804">MELVHDRVRRDIHRISDGLPSAALSHSLFVRLHATRLPYTLSLPYLRSRWVMFYSLVFISVPLTYHVVVCTLWRNCTSLSSVILFRNYYYL</sequence>
<evidence type="ECO:0000313" key="3">
    <source>
        <dbReference type="Proteomes" id="UP000024635"/>
    </source>
</evidence>
<accession>A0A016U455</accession>
<name>A0A016U455_9BILA</name>
<gene>
    <name evidence="2" type="primary">Acey_s0059.g3037</name>
    <name evidence="2" type="ORF">Y032_0059g3037</name>
</gene>